<proteinExistence type="predicted"/>
<dbReference type="Proteomes" id="UP000190306">
    <property type="component" value="Chromosome"/>
</dbReference>
<reference evidence="15 17" key="2">
    <citation type="submission" date="2020-03" db="EMBL/GenBank/DDBJ databases">
        <title>Is there a link between lipid content and antibiotic production in Streptomyces?</title>
        <authorList>
            <person name="David M."/>
            <person name="Lejeune C."/>
            <person name="Abreu S."/>
            <person name="Thibessard A."/>
            <person name="Leblond P."/>
            <person name="Chaminade P."/>
            <person name="Virolle M.-J."/>
        </authorList>
    </citation>
    <scope>NUCLEOTIDE SEQUENCE [LARGE SCALE GENOMIC DNA]</scope>
    <source>
        <strain evidence="15 17">DSM 41481</strain>
    </source>
</reference>
<dbReference type="AlphaFoldDB" id="A0AAE6YEV2"/>
<evidence type="ECO:0000259" key="12">
    <source>
        <dbReference type="Pfam" id="PF10099"/>
    </source>
</evidence>
<dbReference type="RefSeq" id="WP_078636383.1">
    <property type="nucleotide sequence ID" value="NZ_CM007717.1"/>
</dbReference>
<protein>
    <recommendedName>
        <fullName evidence="10">Regulator of SigK</fullName>
    </recommendedName>
    <alternativeName>
        <fullName evidence="9">Sigma-K anti-sigma factor RskA</fullName>
    </alternativeName>
</protein>
<gene>
    <name evidence="14" type="ORF">AFM16_34685</name>
    <name evidence="15" type="ORF">HCX60_35275</name>
</gene>
<evidence type="ECO:0000256" key="2">
    <source>
        <dbReference type="ARBA" id="ARBA00004236"/>
    </source>
</evidence>
<dbReference type="Pfam" id="PF13490">
    <property type="entry name" value="zf-HC2"/>
    <property type="match status" value="1"/>
</dbReference>
<evidence type="ECO:0000256" key="11">
    <source>
        <dbReference type="SAM" id="MobiDB-lite"/>
    </source>
</evidence>
<feature type="domain" description="Anti-sigma K factor RskA C-terminal" evidence="12">
    <location>
        <begin position="95"/>
        <end position="241"/>
    </location>
</feature>
<feature type="region of interest" description="Disordered" evidence="11">
    <location>
        <begin position="230"/>
        <end position="249"/>
    </location>
</feature>
<sequence>MTTGQEPHAAVGAYVLHALSRAEEAAFENHLAACDACRREVADLRETAALLGARESVPMPPDARERTLRTVAGTRQDLVRGLPGPRTGRILRPVLAACAALAVALGGIAVWQHGEADDARARADRAEQRADTARAAYAAVLTAPDATLHTAELSEGVTAAVVVSRSEERAVFTAQGLPALTGGKVYELWYAAESGELVPAGLMPGTGEVDGRVMEGSPAGAAAVGITVEPAGGSPQPTGEPLGVVPLTT</sequence>
<evidence type="ECO:0000256" key="7">
    <source>
        <dbReference type="ARBA" id="ARBA00023136"/>
    </source>
</evidence>
<evidence type="ECO:0000313" key="15">
    <source>
        <dbReference type="EMBL" id="QIT48147.1"/>
    </source>
</evidence>
<dbReference type="GO" id="GO:0006417">
    <property type="term" value="P:regulation of translation"/>
    <property type="evidence" value="ECO:0007669"/>
    <property type="project" value="TreeGrafter"/>
</dbReference>
<dbReference type="GO" id="GO:0005886">
    <property type="term" value="C:plasma membrane"/>
    <property type="evidence" value="ECO:0007669"/>
    <property type="project" value="UniProtKB-SubCell"/>
</dbReference>
<evidence type="ECO:0000256" key="8">
    <source>
        <dbReference type="ARBA" id="ARBA00023163"/>
    </source>
</evidence>
<dbReference type="GO" id="GO:0016989">
    <property type="term" value="F:sigma factor antagonist activity"/>
    <property type="evidence" value="ECO:0007669"/>
    <property type="project" value="TreeGrafter"/>
</dbReference>
<keyword evidence="6" id="KW-0805">Transcription regulation</keyword>
<keyword evidence="5" id="KW-1133">Transmembrane helix</keyword>
<dbReference type="Proteomes" id="UP000502504">
    <property type="component" value="Chromosome"/>
</dbReference>
<dbReference type="Pfam" id="PF10099">
    <property type="entry name" value="RskA_C"/>
    <property type="match status" value="1"/>
</dbReference>
<dbReference type="EMBL" id="LHQL01000014">
    <property type="protein sequence ID" value="OOQ47819.1"/>
    <property type="molecule type" value="Genomic_DNA"/>
</dbReference>
<dbReference type="PANTHER" id="PTHR37461:SF1">
    <property type="entry name" value="ANTI-SIGMA-K FACTOR RSKA"/>
    <property type="match status" value="1"/>
</dbReference>
<dbReference type="Gene3D" id="1.10.10.1320">
    <property type="entry name" value="Anti-sigma factor, zinc-finger domain"/>
    <property type="match status" value="1"/>
</dbReference>
<dbReference type="InterPro" id="IPR041916">
    <property type="entry name" value="Anti_sigma_zinc_sf"/>
</dbReference>
<keyword evidence="4" id="KW-0812">Transmembrane</keyword>
<evidence type="ECO:0000256" key="6">
    <source>
        <dbReference type="ARBA" id="ARBA00023015"/>
    </source>
</evidence>
<keyword evidence="3" id="KW-1003">Cell membrane</keyword>
<reference evidence="14 16" key="1">
    <citation type="submission" date="2015-07" db="EMBL/GenBank/DDBJ databases">
        <title>Draft Genome Sequence of Streptomyces antibioticus, IMRU 3720 reveals insights in the evolution of actinomycin biosynthetic gene clusters in Streptomyces.</title>
        <authorList>
            <person name="Crnovcic I."/>
            <person name="Ruckert C."/>
            <person name="Kalinowksi J."/>
            <person name="Keller U."/>
        </authorList>
    </citation>
    <scope>NUCLEOTIDE SEQUENCE [LARGE SCALE GENOMIC DNA]</scope>
    <source>
        <strain evidence="14 16">DSM 41481</strain>
    </source>
</reference>
<accession>A0AAE6YEV2</accession>
<organism evidence="15 17">
    <name type="scientific">Streptomyces antibioticus</name>
    <dbReference type="NCBI Taxonomy" id="1890"/>
    <lineage>
        <taxon>Bacteria</taxon>
        <taxon>Bacillati</taxon>
        <taxon>Actinomycetota</taxon>
        <taxon>Actinomycetes</taxon>
        <taxon>Kitasatosporales</taxon>
        <taxon>Streptomycetaceae</taxon>
        <taxon>Streptomyces</taxon>
    </lineage>
</organism>
<evidence type="ECO:0000259" key="13">
    <source>
        <dbReference type="Pfam" id="PF13490"/>
    </source>
</evidence>
<dbReference type="InterPro" id="IPR018764">
    <property type="entry name" value="RskA_C"/>
</dbReference>
<evidence type="ECO:0000256" key="1">
    <source>
        <dbReference type="ARBA" id="ARBA00004167"/>
    </source>
</evidence>
<evidence type="ECO:0000313" key="14">
    <source>
        <dbReference type="EMBL" id="OOQ47819.1"/>
    </source>
</evidence>
<comment type="subcellular location">
    <subcellularLocation>
        <location evidence="2">Cell membrane</location>
    </subcellularLocation>
    <subcellularLocation>
        <location evidence="1">Membrane</location>
        <topology evidence="1">Single-pass membrane protein</topology>
    </subcellularLocation>
</comment>
<evidence type="ECO:0000256" key="10">
    <source>
        <dbReference type="ARBA" id="ARBA00030803"/>
    </source>
</evidence>
<keyword evidence="7" id="KW-0472">Membrane</keyword>
<evidence type="ECO:0000256" key="5">
    <source>
        <dbReference type="ARBA" id="ARBA00022989"/>
    </source>
</evidence>
<dbReference type="InterPro" id="IPR027383">
    <property type="entry name" value="Znf_put"/>
</dbReference>
<feature type="domain" description="Putative zinc-finger" evidence="13">
    <location>
        <begin position="8"/>
        <end position="38"/>
    </location>
</feature>
<dbReference type="PANTHER" id="PTHR37461">
    <property type="entry name" value="ANTI-SIGMA-K FACTOR RSKA"/>
    <property type="match status" value="1"/>
</dbReference>
<evidence type="ECO:0000256" key="9">
    <source>
        <dbReference type="ARBA" id="ARBA00029829"/>
    </source>
</evidence>
<evidence type="ECO:0000256" key="3">
    <source>
        <dbReference type="ARBA" id="ARBA00022475"/>
    </source>
</evidence>
<keyword evidence="8" id="KW-0804">Transcription</keyword>
<evidence type="ECO:0000256" key="4">
    <source>
        <dbReference type="ARBA" id="ARBA00022692"/>
    </source>
</evidence>
<keyword evidence="16" id="KW-1185">Reference proteome</keyword>
<evidence type="ECO:0000313" key="17">
    <source>
        <dbReference type="Proteomes" id="UP000502504"/>
    </source>
</evidence>
<name>A0AAE6YEV2_STRAT</name>
<dbReference type="EMBL" id="CP050692">
    <property type="protein sequence ID" value="QIT48147.1"/>
    <property type="molecule type" value="Genomic_DNA"/>
</dbReference>
<evidence type="ECO:0000313" key="16">
    <source>
        <dbReference type="Proteomes" id="UP000190306"/>
    </source>
</evidence>
<dbReference type="InterPro" id="IPR051474">
    <property type="entry name" value="Anti-sigma-K/W_factor"/>
</dbReference>